<dbReference type="Proteomes" id="UP000332515">
    <property type="component" value="Unassembled WGS sequence"/>
</dbReference>
<feature type="transmembrane region" description="Helical" evidence="8">
    <location>
        <begin position="21"/>
        <end position="40"/>
    </location>
</feature>
<dbReference type="Pfam" id="PF02653">
    <property type="entry name" value="BPD_transp_2"/>
    <property type="match status" value="1"/>
</dbReference>
<evidence type="ECO:0000256" key="6">
    <source>
        <dbReference type="ARBA" id="ARBA00022989"/>
    </source>
</evidence>
<feature type="transmembrane region" description="Helical" evidence="8">
    <location>
        <begin position="105"/>
        <end position="123"/>
    </location>
</feature>
<keyword evidence="5 8" id="KW-0812">Transmembrane</keyword>
<keyword evidence="7 8" id="KW-0472">Membrane</keyword>
<feature type="transmembrane region" description="Helical" evidence="8">
    <location>
        <begin position="52"/>
        <end position="70"/>
    </location>
</feature>
<keyword evidence="6 8" id="KW-1133">Transmembrane helix</keyword>
<dbReference type="EMBL" id="VWNA01000002">
    <property type="protein sequence ID" value="MQT14731.1"/>
    <property type="molecule type" value="Genomic_DNA"/>
</dbReference>
<feature type="transmembrane region" description="Helical" evidence="8">
    <location>
        <begin position="298"/>
        <end position="319"/>
    </location>
</feature>
<reference evidence="9 10" key="1">
    <citation type="submission" date="2019-09" db="EMBL/GenBank/DDBJ databases">
        <title>Segnochrobactrum spirostomi gen. nov., sp. nov., isolated from the ciliate Spirostomum cf. yagiui and description of a novel family, Segnochrobactraceae fam. nov. within the order Rhizobiales of the class Alphaproteobacteria.</title>
        <authorList>
            <person name="Akter S."/>
            <person name="Shazib S.U.A."/>
            <person name="Shin M.K."/>
        </authorList>
    </citation>
    <scope>NUCLEOTIDE SEQUENCE [LARGE SCALE GENOMIC DNA]</scope>
    <source>
        <strain evidence="9 10">Sp-1</strain>
    </source>
</reference>
<name>A0A6A7Y9U2_9HYPH</name>
<evidence type="ECO:0000256" key="5">
    <source>
        <dbReference type="ARBA" id="ARBA00022692"/>
    </source>
</evidence>
<dbReference type="PANTHER" id="PTHR32196:SF21">
    <property type="entry name" value="ABC TRANSPORTER PERMEASE PROTEIN YPHD-RELATED"/>
    <property type="match status" value="1"/>
</dbReference>
<dbReference type="GO" id="GO:0022857">
    <property type="term" value="F:transmembrane transporter activity"/>
    <property type="evidence" value="ECO:0007669"/>
    <property type="project" value="InterPro"/>
</dbReference>
<evidence type="ECO:0000256" key="2">
    <source>
        <dbReference type="ARBA" id="ARBA00022448"/>
    </source>
</evidence>
<evidence type="ECO:0000256" key="1">
    <source>
        <dbReference type="ARBA" id="ARBA00004651"/>
    </source>
</evidence>
<evidence type="ECO:0000256" key="7">
    <source>
        <dbReference type="ARBA" id="ARBA00023136"/>
    </source>
</evidence>
<keyword evidence="3" id="KW-1003">Cell membrane</keyword>
<evidence type="ECO:0000256" key="8">
    <source>
        <dbReference type="SAM" id="Phobius"/>
    </source>
</evidence>
<evidence type="ECO:0000256" key="4">
    <source>
        <dbReference type="ARBA" id="ARBA00022519"/>
    </source>
</evidence>
<feature type="transmembrane region" description="Helical" evidence="8">
    <location>
        <begin position="215"/>
        <end position="236"/>
    </location>
</feature>
<dbReference type="GO" id="GO:0005886">
    <property type="term" value="C:plasma membrane"/>
    <property type="evidence" value="ECO:0007669"/>
    <property type="project" value="UniProtKB-SubCell"/>
</dbReference>
<feature type="transmembrane region" description="Helical" evidence="8">
    <location>
        <begin position="77"/>
        <end position="99"/>
    </location>
</feature>
<keyword evidence="2" id="KW-0813">Transport</keyword>
<keyword evidence="10" id="KW-1185">Reference proteome</keyword>
<accession>A0A6A7Y9U2</accession>
<proteinExistence type="predicted"/>
<feature type="transmembrane region" description="Helical" evidence="8">
    <location>
        <begin position="169"/>
        <end position="189"/>
    </location>
</feature>
<evidence type="ECO:0000313" key="10">
    <source>
        <dbReference type="Proteomes" id="UP000332515"/>
    </source>
</evidence>
<comment type="subcellular location">
    <subcellularLocation>
        <location evidence="1">Cell membrane</location>
        <topology evidence="1">Multi-pass membrane protein</topology>
    </subcellularLocation>
</comment>
<dbReference type="InterPro" id="IPR001851">
    <property type="entry name" value="ABC_transp_permease"/>
</dbReference>
<organism evidence="9 10">
    <name type="scientific">Segnochrobactrum spirostomi</name>
    <dbReference type="NCBI Taxonomy" id="2608987"/>
    <lineage>
        <taxon>Bacteria</taxon>
        <taxon>Pseudomonadati</taxon>
        <taxon>Pseudomonadota</taxon>
        <taxon>Alphaproteobacteria</taxon>
        <taxon>Hyphomicrobiales</taxon>
        <taxon>Segnochrobactraceae</taxon>
        <taxon>Segnochrobactrum</taxon>
    </lineage>
</organism>
<dbReference type="CDD" id="cd06579">
    <property type="entry name" value="TM_PBP1_transp_AraH_like"/>
    <property type="match status" value="1"/>
</dbReference>
<evidence type="ECO:0000256" key="3">
    <source>
        <dbReference type="ARBA" id="ARBA00022475"/>
    </source>
</evidence>
<evidence type="ECO:0000313" key="9">
    <source>
        <dbReference type="EMBL" id="MQT14731.1"/>
    </source>
</evidence>
<comment type="caution">
    <text evidence="9">The sequence shown here is derived from an EMBL/GenBank/DDBJ whole genome shotgun (WGS) entry which is preliminary data.</text>
</comment>
<sequence>MAPTSASAAGRRPFGRGTWRFAGLSVAAASLLLMAVAGLSTPSFLTVGNGLVIVRAASMTGIVAVAMSFVTLSGNLFALSASALGAFLAVVFALVTAAAGLGAGLGAVLVVAVAAGALQGVAVNLTGNPIIATLAFGAVFRGLASVLSGNGVLRINDAAATWIGTARPLGIPTQSWAFVILAALAWLTVRKTSLGRRILLSGANREAAVASGLRVAAVTGTALAILSVGAAIVAVFTVCQFSEARANLFNGYDFDYIAAVLVGGIALRGGQGSPLQAALGAVLIALLENLMLLNGFSAGLRMTIVGAVVVGATSAFHLLQDKT</sequence>
<feature type="transmembrane region" description="Helical" evidence="8">
    <location>
        <begin position="130"/>
        <end position="149"/>
    </location>
</feature>
<dbReference type="AlphaFoldDB" id="A0A6A7Y9U2"/>
<dbReference type="RefSeq" id="WP_153487856.1">
    <property type="nucleotide sequence ID" value="NZ_VWNA01000002.1"/>
</dbReference>
<dbReference type="PANTHER" id="PTHR32196">
    <property type="entry name" value="ABC TRANSPORTER PERMEASE PROTEIN YPHD-RELATED-RELATED"/>
    <property type="match status" value="1"/>
</dbReference>
<keyword evidence="4" id="KW-0997">Cell inner membrane</keyword>
<protein>
    <submittedName>
        <fullName evidence="9">ABC transporter permease</fullName>
    </submittedName>
</protein>
<gene>
    <name evidence="9" type="ORF">F0357_19130</name>
</gene>